<evidence type="ECO:0000313" key="5">
    <source>
        <dbReference type="EMBL" id="ORW70152.1"/>
    </source>
</evidence>
<dbReference type="Pfam" id="PF13828">
    <property type="entry name" value="DUF4190"/>
    <property type="match status" value="1"/>
</dbReference>
<sequence length="242" mass="25265">MSYTPGPDAPPPQPPAGGYPPPPSYPSPPYQGGGYPPPPSYQSPYPPPYYVPPAPQPPTTSGFAVASLVFGLLGGVLFSVIFGIIALGRTKPGRQRGRGMAIAGLVLSAVWVAAIAAAVVVAVLSPTDTVSARNVKAGDCLADIPTGNRVKFVNTIGCEHPHLGEVVAVLTMPDGQFPDESVFGDYDQRCRDSLASYSSTAVQDPSVDLAVMPPSRDSWRQGDRDIACIATFKSKKTGSIRG</sequence>
<feature type="domain" description="DUF4190" evidence="3">
    <location>
        <begin position="64"/>
        <end position="116"/>
    </location>
</feature>
<organism evidence="5 6">
    <name type="scientific">Mycobacterium saskatchewanense</name>
    <dbReference type="NCBI Taxonomy" id="220927"/>
    <lineage>
        <taxon>Bacteria</taxon>
        <taxon>Bacillati</taxon>
        <taxon>Actinomycetota</taxon>
        <taxon>Actinomycetes</taxon>
        <taxon>Mycobacteriales</taxon>
        <taxon>Mycobacteriaceae</taxon>
        <taxon>Mycobacterium</taxon>
        <taxon>Mycobacterium simiae complex</taxon>
    </lineage>
</organism>
<evidence type="ECO:0000256" key="2">
    <source>
        <dbReference type="SAM" id="Phobius"/>
    </source>
</evidence>
<dbReference type="AlphaFoldDB" id="A0AAJ3TU71"/>
<feature type="compositionally biased region" description="Pro residues" evidence="1">
    <location>
        <begin position="7"/>
        <end position="41"/>
    </location>
</feature>
<accession>A0AAJ3TU71</accession>
<feature type="domain" description="Septum formation-related" evidence="4">
    <location>
        <begin position="128"/>
        <end position="228"/>
    </location>
</feature>
<evidence type="ECO:0000256" key="1">
    <source>
        <dbReference type="SAM" id="MobiDB-lite"/>
    </source>
</evidence>
<reference evidence="5 6" key="1">
    <citation type="submission" date="2016-01" db="EMBL/GenBank/DDBJ databases">
        <title>The new phylogeny of the genus Mycobacterium.</title>
        <authorList>
            <person name="Tarcisio F."/>
            <person name="Conor M."/>
            <person name="Antonella G."/>
            <person name="Elisabetta G."/>
            <person name="Giulia F.S."/>
            <person name="Sara T."/>
            <person name="Anna F."/>
            <person name="Clotilde B."/>
            <person name="Roberto B."/>
            <person name="Veronica D.S."/>
            <person name="Fabio R."/>
            <person name="Monica P."/>
            <person name="Olivier J."/>
            <person name="Enrico T."/>
            <person name="Nicola S."/>
        </authorList>
    </citation>
    <scope>NUCLEOTIDE SEQUENCE [LARGE SCALE GENOMIC DNA]</scope>
    <source>
        <strain evidence="5 6">DSM 44616</strain>
    </source>
</reference>
<evidence type="ECO:0000313" key="6">
    <source>
        <dbReference type="Proteomes" id="UP000193387"/>
    </source>
</evidence>
<keyword evidence="2" id="KW-1133">Transmembrane helix</keyword>
<dbReference type="Proteomes" id="UP000193387">
    <property type="component" value="Unassembled WGS sequence"/>
</dbReference>
<dbReference type="EMBL" id="LQPR01000041">
    <property type="protein sequence ID" value="ORW70152.1"/>
    <property type="molecule type" value="Genomic_DNA"/>
</dbReference>
<dbReference type="Pfam" id="PF13845">
    <property type="entry name" value="Septum_form"/>
    <property type="match status" value="1"/>
</dbReference>
<feature type="transmembrane region" description="Helical" evidence="2">
    <location>
        <begin position="100"/>
        <end position="124"/>
    </location>
</feature>
<feature type="transmembrane region" description="Helical" evidence="2">
    <location>
        <begin position="63"/>
        <end position="88"/>
    </location>
</feature>
<evidence type="ECO:0000259" key="3">
    <source>
        <dbReference type="Pfam" id="PF13828"/>
    </source>
</evidence>
<keyword evidence="6" id="KW-1185">Reference proteome</keyword>
<dbReference type="InterPro" id="IPR025241">
    <property type="entry name" value="DUF4190"/>
</dbReference>
<proteinExistence type="predicted"/>
<gene>
    <name evidence="5" type="ORF">AWC23_18415</name>
</gene>
<dbReference type="InterPro" id="IPR026004">
    <property type="entry name" value="Septum_form"/>
</dbReference>
<feature type="region of interest" description="Disordered" evidence="1">
    <location>
        <begin position="1"/>
        <end position="41"/>
    </location>
</feature>
<keyword evidence="2" id="KW-0812">Transmembrane</keyword>
<evidence type="ECO:0000259" key="4">
    <source>
        <dbReference type="Pfam" id="PF13845"/>
    </source>
</evidence>
<name>A0AAJ3TU71_9MYCO</name>
<keyword evidence="2" id="KW-0472">Membrane</keyword>
<comment type="caution">
    <text evidence="5">The sequence shown here is derived from an EMBL/GenBank/DDBJ whole genome shotgun (WGS) entry which is preliminary data.</text>
</comment>
<dbReference type="RefSeq" id="WP_085256818.1">
    <property type="nucleotide sequence ID" value="NZ_AP022573.1"/>
</dbReference>
<evidence type="ECO:0008006" key="7">
    <source>
        <dbReference type="Google" id="ProtNLM"/>
    </source>
</evidence>
<protein>
    <recommendedName>
        <fullName evidence="7">Septum formation-related domain-containing protein</fullName>
    </recommendedName>
</protein>
<dbReference type="SUPFAM" id="SSF81995">
    <property type="entry name" value="beta-sandwich domain of Sec23/24"/>
    <property type="match status" value="1"/>
</dbReference>